<organism evidence="1">
    <name type="scientific">marine metagenome</name>
    <dbReference type="NCBI Taxonomy" id="408172"/>
    <lineage>
        <taxon>unclassified sequences</taxon>
        <taxon>metagenomes</taxon>
        <taxon>ecological metagenomes</taxon>
    </lineage>
</organism>
<name>A0A382EG48_9ZZZZ</name>
<feature type="non-terminal residue" evidence="1">
    <location>
        <position position="62"/>
    </location>
</feature>
<protein>
    <recommendedName>
        <fullName evidence="2">AttH domain-containing protein</fullName>
    </recommendedName>
</protein>
<accession>A0A382EG48</accession>
<dbReference type="Gene3D" id="2.40.370.10">
    <property type="entry name" value="AttH-like domain"/>
    <property type="match status" value="1"/>
</dbReference>
<reference evidence="1" key="1">
    <citation type="submission" date="2018-05" db="EMBL/GenBank/DDBJ databases">
        <authorList>
            <person name="Lanie J.A."/>
            <person name="Ng W.-L."/>
            <person name="Kazmierczak K.M."/>
            <person name="Andrzejewski T.M."/>
            <person name="Davidsen T.M."/>
            <person name="Wayne K.J."/>
            <person name="Tettelin H."/>
            <person name="Glass J.I."/>
            <person name="Rusch D."/>
            <person name="Podicherti R."/>
            <person name="Tsui H.-C.T."/>
            <person name="Winkler M.E."/>
        </authorList>
    </citation>
    <scope>NUCLEOTIDE SEQUENCE</scope>
</reference>
<dbReference type="InterPro" id="IPR023374">
    <property type="entry name" value="AttH-like_dom_sf"/>
</dbReference>
<sequence length="62" mass="7365">MLQIFIPILLFTSQIASFALGKEPTQPLPKFQEAVSGYTYQFPRDDFSHDNFRIEWWYYTGN</sequence>
<evidence type="ECO:0000313" key="1">
    <source>
        <dbReference type="EMBL" id="SVB48847.1"/>
    </source>
</evidence>
<evidence type="ECO:0008006" key="2">
    <source>
        <dbReference type="Google" id="ProtNLM"/>
    </source>
</evidence>
<gene>
    <name evidence="1" type="ORF">METZ01_LOCUS201701</name>
</gene>
<dbReference type="SUPFAM" id="SSF159245">
    <property type="entry name" value="AttH-like"/>
    <property type="match status" value="1"/>
</dbReference>
<dbReference type="EMBL" id="UINC01044005">
    <property type="protein sequence ID" value="SVB48847.1"/>
    <property type="molecule type" value="Genomic_DNA"/>
</dbReference>
<proteinExistence type="predicted"/>
<dbReference type="AlphaFoldDB" id="A0A382EG48"/>